<evidence type="ECO:0000256" key="13">
    <source>
        <dbReference type="ARBA" id="ARBA00048679"/>
    </source>
</evidence>
<dbReference type="Gene3D" id="1.10.510.10">
    <property type="entry name" value="Transferase(Phosphotransferase) domain 1"/>
    <property type="match status" value="1"/>
</dbReference>
<feature type="region of interest" description="Disordered" evidence="14">
    <location>
        <begin position="1"/>
        <end position="78"/>
    </location>
</feature>
<feature type="region of interest" description="Disordered" evidence="14">
    <location>
        <begin position="103"/>
        <end position="139"/>
    </location>
</feature>
<reference evidence="17" key="1">
    <citation type="submission" date="2025-08" db="UniProtKB">
        <authorList>
            <consortium name="RefSeq"/>
        </authorList>
    </citation>
    <scope>IDENTIFICATION</scope>
</reference>
<proteinExistence type="inferred from homology"/>
<dbReference type="SMART" id="SM00220">
    <property type="entry name" value="S_TKc"/>
    <property type="match status" value="1"/>
</dbReference>
<keyword evidence="3 17" id="KW-0723">Serine/threonine-protein kinase</keyword>
<dbReference type="EC" id="2.7.11.1" evidence="2"/>
<evidence type="ECO:0000256" key="2">
    <source>
        <dbReference type="ARBA" id="ARBA00012513"/>
    </source>
</evidence>
<keyword evidence="5" id="KW-0808">Transferase</keyword>
<dbReference type="Pfam" id="PF26031">
    <property type="entry name" value="IREH1"/>
    <property type="match status" value="1"/>
</dbReference>
<gene>
    <name evidence="17" type="primary">LOC107769392</name>
</gene>
<evidence type="ECO:0000256" key="12">
    <source>
        <dbReference type="ARBA" id="ARBA00047899"/>
    </source>
</evidence>
<evidence type="ECO:0000256" key="4">
    <source>
        <dbReference type="ARBA" id="ARBA00022553"/>
    </source>
</evidence>
<evidence type="ECO:0000256" key="6">
    <source>
        <dbReference type="ARBA" id="ARBA00022723"/>
    </source>
</evidence>
<keyword evidence="9 17" id="KW-0418">Kinase</keyword>
<dbReference type="FunFam" id="1.10.510.10:FF:000446">
    <property type="entry name" value="Microtubule associated serine/threonine kinase 2"/>
    <property type="match status" value="1"/>
</dbReference>
<keyword evidence="8" id="KW-0863">Zinc-finger</keyword>
<evidence type="ECO:0000256" key="1">
    <source>
        <dbReference type="ARBA" id="ARBA00009903"/>
    </source>
</evidence>
<dbReference type="RefSeq" id="XP_016444085.1">
    <property type="nucleotide sequence ID" value="XM_016588599.1"/>
</dbReference>
<organism evidence="17">
    <name type="scientific">Nicotiana tabacum</name>
    <name type="common">Common tobacco</name>
    <dbReference type="NCBI Taxonomy" id="4097"/>
    <lineage>
        <taxon>Eukaryota</taxon>
        <taxon>Viridiplantae</taxon>
        <taxon>Streptophyta</taxon>
        <taxon>Embryophyta</taxon>
        <taxon>Tracheophyta</taxon>
        <taxon>Spermatophyta</taxon>
        <taxon>Magnoliopsida</taxon>
        <taxon>eudicotyledons</taxon>
        <taxon>Gunneridae</taxon>
        <taxon>Pentapetalae</taxon>
        <taxon>asterids</taxon>
        <taxon>lamiids</taxon>
        <taxon>Solanales</taxon>
        <taxon>Solanaceae</taxon>
        <taxon>Nicotianoideae</taxon>
        <taxon>Nicotianeae</taxon>
        <taxon>Nicotiana</taxon>
    </lineage>
</organism>
<dbReference type="PROSITE" id="PS51285">
    <property type="entry name" value="AGC_KINASE_CTER"/>
    <property type="match status" value="1"/>
</dbReference>
<feature type="region of interest" description="Disordered" evidence="14">
    <location>
        <begin position="401"/>
        <end position="420"/>
    </location>
</feature>
<dbReference type="OrthoDB" id="162894at2759"/>
<feature type="domain" description="Protein kinase" evidence="15">
    <location>
        <begin position="615"/>
        <end position="896"/>
    </location>
</feature>
<dbReference type="CDD" id="cd05579">
    <property type="entry name" value="STKc_MAST_like"/>
    <property type="match status" value="1"/>
</dbReference>
<evidence type="ECO:0000313" key="17">
    <source>
        <dbReference type="RefSeq" id="XP_016444085.1"/>
    </source>
</evidence>
<feature type="compositionally biased region" description="Polar residues" evidence="14">
    <location>
        <begin position="401"/>
        <end position="418"/>
    </location>
</feature>
<dbReference type="InterPro" id="IPR000961">
    <property type="entry name" value="AGC-kinase_C"/>
</dbReference>
<feature type="compositionally biased region" description="Polar residues" evidence="14">
    <location>
        <begin position="125"/>
        <end position="139"/>
    </location>
</feature>
<evidence type="ECO:0000256" key="5">
    <source>
        <dbReference type="ARBA" id="ARBA00022679"/>
    </source>
</evidence>
<keyword evidence="6" id="KW-0479">Metal-binding</keyword>
<evidence type="ECO:0000256" key="14">
    <source>
        <dbReference type="SAM" id="MobiDB-lite"/>
    </source>
</evidence>
<dbReference type="Gene3D" id="3.30.200.20">
    <property type="entry name" value="Phosphorylase Kinase, domain 1"/>
    <property type="match status" value="1"/>
</dbReference>
<evidence type="ECO:0000259" key="16">
    <source>
        <dbReference type="PROSITE" id="PS51285"/>
    </source>
</evidence>
<comment type="similarity">
    <text evidence="1">Belongs to the protein kinase superfamily. AGC Ser/Thr protein kinase family.</text>
</comment>
<protein>
    <recommendedName>
        <fullName evidence="2">non-specific serine/threonine protein kinase</fullName>
        <ecNumber evidence="2">2.7.11.1</ecNumber>
    </recommendedName>
</protein>
<dbReference type="GO" id="GO:0004674">
    <property type="term" value="F:protein serine/threonine kinase activity"/>
    <property type="evidence" value="ECO:0000318"/>
    <property type="project" value="GO_Central"/>
</dbReference>
<keyword evidence="4" id="KW-0597">Phosphoprotein</keyword>
<evidence type="ECO:0000256" key="7">
    <source>
        <dbReference type="ARBA" id="ARBA00022741"/>
    </source>
</evidence>
<feature type="domain" description="AGC-kinase C-terminal" evidence="16">
    <location>
        <begin position="897"/>
        <end position="991"/>
    </location>
</feature>
<dbReference type="PaxDb" id="4097-A0A1S3XW33"/>
<dbReference type="InterPro" id="IPR058783">
    <property type="entry name" value="IREH1/IRE-like_N"/>
</dbReference>
<dbReference type="GO" id="GO:0005524">
    <property type="term" value="F:ATP binding"/>
    <property type="evidence" value="ECO:0007669"/>
    <property type="project" value="UniProtKB-KW"/>
</dbReference>
<evidence type="ECO:0000256" key="8">
    <source>
        <dbReference type="ARBA" id="ARBA00022771"/>
    </source>
</evidence>
<keyword evidence="11" id="KW-0067">ATP-binding</keyword>
<comment type="catalytic activity">
    <reaction evidence="12">
        <text>L-threonyl-[protein] + ATP = O-phospho-L-threonyl-[protein] + ADP + H(+)</text>
        <dbReference type="Rhea" id="RHEA:46608"/>
        <dbReference type="Rhea" id="RHEA-COMP:11060"/>
        <dbReference type="Rhea" id="RHEA-COMP:11605"/>
        <dbReference type="ChEBI" id="CHEBI:15378"/>
        <dbReference type="ChEBI" id="CHEBI:30013"/>
        <dbReference type="ChEBI" id="CHEBI:30616"/>
        <dbReference type="ChEBI" id="CHEBI:61977"/>
        <dbReference type="ChEBI" id="CHEBI:456216"/>
        <dbReference type="EC" id="2.7.11.1"/>
    </reaction>
</comment>
<keyword evidence="10" id="KW-0862">Zinc</keyword>
<dbReference type="OMA" id="NDPPRKE"/>
<feature type="compositionally biased region" description="Low complexity" evidence="14">
    <location>
        <begin position="592"/>
        <end position="604"/>
    </location>
</feature>
<dbReference type="PROSITE" id="PS00108">
    <property type="entry name" value="PROTEIN_KINASE_ST"/>
    <property type="match status" value="1"/>
</dbReference>
<dbReference type="PANTHER" id="PTHR24356:SF354">
    <property type="entry name" value="SERINE_THREONINE PROTEIN KINASE IRE4-RELATED"/>
    <property type="match status" value="1"/>
</dbReference>
<dbReference type="AlphaFoldDB" id="A0A1S3XW33"/>
<dbReference type="SUPFAM" id="SSF56112">
    <property type="entry name" value="Protein kinase-like (PK-like)"/>
    <property type="match status" value="1"/>
</dbReference>
<accession>A0A1S3XW33</accession>
<dbReference type="GO" id="GO:0008270">
    <property type="term" value="F:zinc ion binding"/>
    <property type="evidence" value="ECO:0007669"/>
    <property type="project" value="UniProtKB-KW"/>
</dbReference>
<evidence type="ECO:0000256" key="11">
    <source>
        <dbReference type="ARBA" id="ARBA00022840"/>
    </source>
</evidence>
<feature type="compositionally biased region" description="Basic residues" evidence="14">
    <location>
        <begin position="115"/>
        <end position="124"/>
    </location>
</feature>
<evidence type="ECO:0000259" key="15">
    <source>
        <dbReference type="PROSITE" id="PS50011"/>
    </source>
</evidence>
<dbReference type="SMR" id="A0A1S3XW33"/>
<dbReference type="GO" id="GO:0035556">
    <property type="term" value="P:intracellular signal transduction"/>
    <property type="evidence" value="ECO:0000318"/>
    <property type="project" value="GO_Central"/>
</dbReference>
<evidence type="ECO:0000256" key="10">
    <source>
        <dbReference type="ARBA" id="ARBA00022833"/>
    </source>
</evidence>
<dbReference type="InterPro" id="IPR011009">
    <property type="entry name" value="Kinase-like_dom_sf"/>
</dbReference>
<keyword evidence="7" id="KW-0547">Nucleotide-binding</keyword>
<dbReference type="PROSITE" id="PS50011">
    <property type="entry name" value="PROTEIN_KINASE_DOM"/>
    <property type="match status" value="1"/>
</dbReference>
<evidence type="ECO:0000256" key="3">
    <source>
        <dbReference type="ARBA" id="ARBA00022527"/>
    </source>
</evidence>
<feature type="region of interest" description="Disordered" evidence="14">
    <location>
        <begin position="585"/>
        <end position="607"/>
    </location>
</feature>
<dbReference type="FunFam" id="3.30.200.20:FF:000147">
    <property type="entry name" value="probable serine/threonine protein kinase IREH1"/>
    <property type="match status" value="1"/>
</dbReference>
<dbReference type="InterPro" id="IPR008271">
    <property type="entry name" value="Ser/Thr_kinase_AS"/>
</dbReference>
<name>A0A1S3XW33_TOBAC</name>
<feature type="compositionally biased region" description="Basic and acidic residues" evidence="14">
    <location>
        <begin position="30"/>
        <end position="51"/>
    </location>
</feature>
<sequence>MAEPSRTAGVESSSSPETGIPTGLNRIKTRRLESKERPSSRLVVDSDKLNESPRSGASTPRLKQDQRAAAKGRKGHRKGRKIASWFASYLFKDLDQAGSGISVNQVTDKEGPGRNVHKMGKHVTMRQSSQGTMPNSKASKTFKSFSHELGPKGGIQPSPPRAHSYNDLKELIGSLRLRFDAAKEAVNTELGGFLQEVVEIVQKNEKNDSLPLDGQKMAEELVVLAQDCIKMTCLEFRSNCEAIVQDLTMKRQECQMGLLKWLLTRMLFILTRCTRLLYFAKDSEPVDETSLAKLKECLNRIPSIKTDWVLKRGISDSEAGCTLNTKAGGKCSSEEEKTSKFSSLVPPIHLESHSYICAYAEKCDSKSLDVDERLLKFAELLDQLVESRNLGFHATSEIQENSKLRSANSGNTSESYSPNMGEWRSKGIDGMFEDLHEMDTASIEDSPLAAFVNLKSHLGAKFNHCGPPSSTGSMTSVSSTNTPRAVNFDFWLEHNNLSELEDVQQIADLADIARCAAGTDLSEEGSHEPLIAFMQDLQYTLQNNKLKALVVDTFGGRIENLLREKYILACDLVDRKDGFGHSEGSKMLVDNSSHSSIMSTPSSSSHKERTSIDDFEIIKPISRGAFGRVFLARKRSTGDLFAIKVLKKLDLLRKNDIERILAERNILITVRNPFVVRFFYSFTSRDYLYLVMEYLNGGDLFSLLKKVGCLEEDVARTYVAELVLALEYLHSLGIVHRDLKPDNILIAQDGHIKLTDFGLSKIGLMNSTDDLSGPDTKDVVLPDVPDHLLDKSQRSAVGTPDYLAPEILLGTEHGSAADWWSVGIILFELITGIPPFNAEHPEVIFDNILNKQIPWPFVPEEMSLEAQDLIDRLLVHDPNLRLGAKGASEVKAHQFFSGVDWDNLALQKAAFVPQTDGVDDTSYFVSRYGLSGVQDDEDCNDSASDSSEFSSNFALENMDECGDLAQFDPSPLDLSLMNFSFKNLSQLASINHDMLLQSGFDSSRCSSPCKGPSE</sequence>
<dbReference type="STRING" id="4097.A0A1S3XW33"/>
<dbReference type="KEGG" id="nta:107769392"/>
<dbReference type="InterPro" id="IPR000719">
    <property type="entry name" value="Prot_kinase_dom"/>
</dbReference>
<evidence type="ECO:0000256" key="9">
    <source>
        <dbReference type="ARBA" id="ARBA00022777"/>
    </source>
</evidence>
<comment type="catalytic activity">
    <reaction evidence="13">
        <text>L-seryl-[protein] + ATP = O-phospho-L-seryl-[protein] + ADP + H(+)</text>
        <dbReference type="Rhea" id="RHEA:17989"/>
        <dbReference type="Rhea" id="RHEA-COMP:9863"/>
        <dbReference type="Rhea" id="RHEA-COMP:11604"/>
        <dbReference type="ChEBI" id="CHEBI:15378"/>
        <dbReference type="ChEBI" id="CHEBI:29999"/>
        <dbReference type="ChEBI" id="CHEBI:30616"/>
        <dbReference type="ChEBI" id="CHEBI:83421"/>
        <dbReference type="ChEBI" id="CHEBI:456216"/>
        <dbReference type="EC" id="2.7.11.1"/>
    </reaction>
</comment>
<dbReference type="InterPro" id="IPR050236">
    <property type="entry name" value="Ser_Thr_kinase_AGC"/>
</dbReference>
<dbReference type="PANTHER" id="PTHR24356">
    <property type="entry name" value="SERINE/THREONINE-PROTEIN KINASE"/>
    <property type="match status" value="1"/>
</dbReference>
<dbReference type="Pfam" id="PF00069">
    <property type="entry name" value="Pkinase"/>
    <property type="match status" value="1"/>
</dbReference>